<organism evidence="2 3">
    <name type="scientific">Caenorhabditis auriculariae</name>
    <dbReference type="NCBI Taxonomy" id="2777116"/>
    <lineage>
        <taxon>Eukaryota</taxon>
        <taxon>Metazoa</taxon>
        <taxon>Ecdysozoa</taxon>
        <taxon>Nematoda</taxon>
        <taxon>Chromadorea</taxon>
        <taxon>Rhabditida</taxon>
        <taxon>Rhabditina</taxon>
        <taxon>Rhabditomorpha</taxon>
        <taxon>Rhabditoidea</taxon>
        <taxon>Rhabditidae</taxon>
        <taxon>Peloderinae</taxon>
        <taxon>Caenorhabditis</taxon>
    </lineage>
</organism>
<evidence type="ECO:0000256" key="1">
    <source>
        <dbReference type="SAM" id="MobiDB-lite"/>
    </source>
</evidence>
<gene>
    <name evidence="2" type="ORF">CAUJ_LOCUS10520</name>
</gene>
<protein>
    <submittedName>
        <fullName evidence="2">Uncharacterized protein</fullName>
    </submittedName>
</protein>
<evidence type="ECO:0000313" key="2">
    <source>
        <dbReference type="EMBL" id="CAD6194601.1"/>
    </source>
</evidence>
<reference evidence="2" key="1">
    <citation type="submission" date="2020-10" db="EMBL/GenBank/DDBJ databases">
        <authorList>
            <person name="Kikuchi T."/>
        </authorList>
    </citation>
    <scope>NUCLEOTIDE SEQUENCE</scope>
    <source>
        <strain evidence="2">NKZ352</strain>
    </source>
</reference>
<accession>A0A8S1HJP6</accession>
<dbReference type="Proteomes" id="UP000835052">
    <property type="component" value="Unassembled WGS sequence"/>
</dbReference>
<evidence type="ECO:0000313" key="3">
    <source>
        <dbReference type="Proteomes" id="UP000835052"/>
    </source>
</evidence>
<feature type="compositionally biased region" description="Basic and acidic residues" evidence="1">
    <location>
        <begin position="70"/>
        <end position="84"/>
    </location>
</feature>
<proteinExistence type="predicted"/>
<keyword evidence="3" id="KW-1185">Reference proteome</keyword>
<feature type="region of interest" description="Disordered" evidence="1">
    <location>
        <begin position="54"/>
        <end position="84"/>
    </location>
</feature>
<name>A0A8S1HJP6_9PELO</name>
<comment type="caution">
    <text evidence="2">The sequence shown here is derived from an EMBL/GenBank/DDBJ whole genome shotgun (WGS) entry which is preliminary data.</text>
</comment>
<dbReference type="EMBL" id="CAJGYM010000046">
    <property type="protein sequence ID" value="CAD6194601.1"/>
    <property type="molecule type" value="Genomic_DNA"/>
</dbReference>
<dbReference type="AlphaFoldDB" id="A0A8S1HJP6"/>
<dbReference type="OrthoDB" id="416344at2759"/>
<sequence length="262" mass="28769">MSKTISGITGRPNIQPIAQSSLLSRLQTFLPKMEEANKSLTTVDAADCGVEIVDSAEDQAESSSSSSRESASDEEKEIEPSVKKGDRVEMDLDIFREEGTAVDERDVAVQPVTSLPEAFNRVTTAAEYDVKALESLKDLYGDLAQIPIPTQGRIGKKKSEKCIEVTTVWDNRALALNKSTRTQRVSLICTSSSEIVDRSVISSTSVPLCNFESQAVAYSASNTRCAQLITIPDGNDKKQYLKVRWEQIRRLTRFNADSSANP</sequence>